<sequence length="278" mass="30383">MIISALCFALMSAAVKYAVYIPFIQKVFFRNFIMMLIVTPVLGLKMRRSGSRDVFIGPSRQRLRLLFRSLTGFLGVLLYFYSVGELQLGDSAMLNKLSAFFVIIFSSLFLGEHLRRYQIPALAAAFGGALLIIKPGFNLQIVPALAGLGAAVLAATAYTIIASLRGRVQSLTIIFWFSTISTIASAGPMLAVFKRPNTLELAALVLTGVFAAGGQYFLTLAYSYGRPGDVSIYNYTHVIFSALIGFFLWNELPDLFTIAGAALIIGAAIFLYLKGRKQ</sequence>
<dbReference type="GO" id="GO:0016020">
    <property type="term" value="C:membrane"/>
    <property type="evidence" value="ECO:0007669"/>
    <property type="project" value="UniProtKB-SubCell"/>
</dbReference>
<dbReference type="SUPFAM" id="SSF103481">
    <property type="entry name" value="Multidrug resistance efflux transporter EmrE"/>
    <property type="match status" value="2"/>
</dbReference>
<dbReference type="InterPro" id="IPR037185">
    <property type="entry name" value="EmrE-like"/>
</dbReference>
<dbReference type="PANTHER" id="PTHR22911">
    <property type="entry name" value="ACYL-MALONYL CONDENSING ENZYME-RELATED"/>
    <property type="match status" value="1"/>
</dbReference>
<evidence type="ECO:0000313" key="8">
    <source>
        <dbReference type="Proteomes" id="UP001221217"/>
    </source>
</evidence>
<evidence type="ECO:0000259" key="6">
    <source>
        <dbReference type="Pfam" id="PF00892"/>
    </source>
</evidence>
<feature type="transmembrane region" description="Helical" evidence="5">
    <location>
        <begin position="255"/>
        <end position="273"/>
    </location>
</feature>
<name>A0AAJ1IGH5_9SPIO</name>
<evidence type="ECO:0000256" key="3">
    <source>
        <dbReference type="ARBA" id="ARBA00022989"/>
    </source>
</evidence>
<dbReference type="Pfam" id="PF00892">
    <property type="entry name" value="EamA"/>
    <property type="match status" value="2"/>
</dbReference>
<comment type="subcellular location">
    <subcellularLocation>
        <location evidence="1">Membrane</location>
        <topology evidence="1">Multi-pass membrane protein</topology>
    </subcellularLocation>
</comment>
<organism evidence="7 8">
    <name type="scientific">Candidatus Thalassospirochaeta sargassi</name>
    <dbReference type="NCBI Taxonomy" id="3119039"/>
    <lineage>
        <taxon>Bacteria</taxon>
        <taxon>Pseudomonadati</taxon>
        <taxon>Spirochaetota</taxon>
        <taxon>Spirochaetia</taxon>
        <taxon>Spirochaetales</taxon>
        <taxon>Spirochaetaceae</taxon>
        <taxon>Candidatus Thalassospirochaeta</taxon>
    </lineage>
</organism>
<protein>
    <submittedName>
        <fullName evidence="7">DMT family transporter</fullName>
    </submittedName>
</protein>
<evidence type="ECO:0000256" key="4">
    <source>
        <dbReference type="ARBA" id="ARBA00023136"/>
    </source>
</evidence>
<feature type="domain" description="EamA" evidence="6">
    <location>
        <begin position="145"/>
        <end position="272"/>
    </location>
</feature>
<feature type="transmembrane region" description="Helical" evidence="5">
    <location>
        <begin position="28"/>
        <end position="44"/>
    </location>
</feature>
<keyword evidence="3 5" id="KW-1133">Transmembrane helix</keyword>
<feature type="domain" description="EamA" evidence="6">
    <location>
        <begin position="1"/>
        <end position="133"/>
    </location>
</feature>
<keyword evidence="2 5" id="KW-0812">Transmembrane</keyword>
<evidence type="ECO:0000313" key="7">
    <source>
        <dbReference type="EMBL" id="MDC7225786.1"/>
    </source>
</evidence>
<proteinExistence type="predicted"/>
<dbReference type="AlphaFoldDB" id="A0AAJ1IGH5"/>
<gene>
    <name evidence="7" type="ORF">PQJ61_03360</name>
</gene>
<dbReference type="PANTHER" id="PTHR22911:SF6">
    <property type="entry name" value="SOLUTE CARRIER FAMILY 35 MEMBER G1"/>
    <property type="match status" value="1"/>
</dbReference>
<comment type="caution">
    <text evidence="7">The sequence shown here is derived from an EMBL/GenBank/DDBJ whole genome shotgun (WGS) entry which is preliminary data.</text>
</comment>
<evidence type="ECO:0000256" key="1">
    <source>
        <dbReference type="ARBA" id="ARBA00004141"/>
    </source>
</evidence>
<dbReference type="EMBL" id="JAQQAL010000009">
    <property type="protein sequence ID" value="MDC7225786.1"/>
    <property type="molecule type" value="Genomic_DNA"/>
</dbReference>
<evidence type="ECO:0000256" key="2">
    <source>
        <dbReference type="ARBA" id="ARBA00022692"/>
    </source>
</evidence>
<keyword evidence="4 5" id="KW-0472">Membrane</keyword>
<feature type="transmembrane region" description="Helical" evidence="5">
    <location>
        <begin position="93"/>
        <end position="110"/>
    </location>
</feature>
<feature type="transmembrane region" description="Helical" evidence="5">
    <location>
        <begin position="232"/>
        <end position="249"/>
    </location>
</feature>
<feature type="transmembrane region" description="Helical" evidence="5">
    <location>
        <begin position="199"/>
        <end position="220"/>
    </location>
</feature>
<dbReference type="InterPro" id="IPR000620">
    <property type="entry name" value="EamA_dom"/>
</dbReference>
<accession>A0AAJ1IGH5</accession>
<dbReference type="Proteomes" id="UP001221217">
    <property type="component" value="Unassembled WGS sequence"/>
</dbReference>
<reference evidence="7 8" key="1">
    <citation type="submission" date="2022-12" db="EMBL/GenBank/DDBJ databases">
        <title>Metagenome assembled genome from gulf of manar.</title>
        <authorList>
            <person name="Kohli P."/>
            <person name="Pk S."/>
            <person name="Venkata Ramana C."/>
            <person name="Sasikala C."/>
        </authorList>
    </citation>
    <scope>NUCLEOTIDE SEQUENCE [LARGE SCALE GENOMIC DNA]</scope>
    <source>
        <strain evidence="7">JB008</strain>
    </source>
</reference>
<feature type="transmembrane region" description="Helical" evidence="5">
    <location>
        <begin position="117"/>
        <end position="133"/>
    </location>
</feature>
<evidence type="ECO:0000256" key="5">
    <source>
        <dbReference type="SAM" id="Phobius"/>
    </source>
</evidence>
<feature type="transmembrane region" description="Helical" evidence="5">
    <location>
        <begin position="173"/>
        <end position="193"/>
    </location>
</feature>
<feature type="transmembrane region" description="Helical" evidence="5">
    <location>
        <begin position="65"/>
        <end position="81"/>
    </location>
</feature>
<feature type="transmembrane region" description="Helical" evidence="5">
    <location>
        <begin position="139"/>
        <end position="161"/>
    </location>
</feature>